<dbReference type="InterPro" id="IPR034660">
    <property type="entry name" value="DinB/YfiT-like"/>
</dbReference>
<organism evidence="2 3">
    <name type="scientific">Geodermatophilus poikilotrophus</name>
    <dbReference type="NCBI Taxonomy" id="1333667"/>
    <lineage>
        <taxon>Bacteria</taxon>
        <taxon>Bacillati</taxon>
        <taxon>Actinomycetota</taxon>
        <taxon>Actinomycetes</taxon>
        <taxon>Geodermatophilales</taxon>
        <taxon>Geodermatophilaceae</taxon>
        <taxon>Geodermatophilus</taxon>
    </lineage>
</organism>
<reference evidence="3" key="1">
    <citation type="submission" date="2016-10" db="EMBL/GenBank/DDBJ databases">
        <authorList>
            <person name="Varghese N."/>
            <person name="Submissions S."/>
        </authorList>
    </citation>
    <scope>NUCLEOTIDE SEQUENCE [LARGE SCALE GENOMIC DNA]</scope>
    <source>
        <strain evidence="3">DSM 44209</strain>
    </source>
</reference>
<dbReference type="Pfam" id="PF11716">
    <property type="entry name" value="MDMPI_N"/>
    <property type="match status" value="1"/>
</dbReference>
<dbReference type="EMBL" id="FOIE01000002">
    <property type="protein sequence ID" value="SES97252.1"/>
    <property type="molecule type" value="Genomic_DNA"/>
</dbReference>
<accession>A0A1I0ASU8</accession>
<keyword evidence="3" id="KW-1185">Reference proteome</keyword>
<dbReference type="GO" id="GO:0046872">
    <property type="term" value="F:metal ion binding"/>
    <property type="evidence" value="ECO:0007669"/>
    <property type="project" value="InterPro"/>
</dbReference>
<proteinExistence type="predicted"/>
<evidence type="ECO:0000259" key="1">
    <source>
        <dbReference type="Pfam" id="PF11716"/>
    </source>
</evidence>
<evidence type="ECO:0000313" key="2">
    <source>
        <dbReference type="EMBL" id="SES97252.1"/>
    </source>
</evidence>
<name>A0A1I0ASU8_9ACTN</name>
<feature type="domain" description="Mycothiol-dependent maleylpyruvate isomerase metal-binding" evidence="1">
    <location>
        <begin position="10"/>
        <end position="131"/>
    </location>
</feature>
<protein>
    <submittedName>
        <fullName evidence="2">TIGR03086 family protein</fullName>
    </submittedName>
</protein>
<dbReference type="NCBIfam" id="TIGR03086">
    <property type="entry name" value="TIGR03086 family metal-binding protein"/>
    <property type="match status" value="1"/>
</dbReference>
<dbReference type="OrthoDB" id="5185819at2"/>
<dbReference type="Proteomes" id="UP000198507">
    <property type="component" value="Unassembled WGS sequence"/>
</dbReference>
<dbReference type="NCBIfam" id="TIGR03083">
    <property type="entry name" value="maleylpyruvate isomerase family mycothiol-dependent enzyme"/>
    <property type="match status" value="1"/>
</dbReference>
<dbReference type="InterPro" id="IPR017520">
    <property type="entry name" value="CHP03086"/>
</dbReference>
<gene>
    <name evidence="2" type="ORF">SAMN04488546_0944</name>
</gene>
<dbReference type="InterPro" id="IPR017517">
    <property type="entry name" value="Maleyloyr_isom"/>
</dbReference>
<dbReference type="AlphaFoldDB" id="A0A1I0ASU8"/>
<sequence length="199" mass="20533">MTAPRELYLRALDRLSTVVDAVPADCWDVPTPCPDWSARQLLGHLVDGQHQVLAMATGVGSRPPVTDSAALGALGGRAPAATWSEVRQQITRALAGIAPSTSVATPLGSQTVGQLLGIALIEPVVHAWDLATATGQAADLDPDAVRALLPGVLALGDRLQATGMYRAAVRVPGQAPPQDQLLAAVGRNPNPSSTHDPAT</sequence>
<dbReference type="SUPFAM" id="SSF109854">
    <property type="entry name" value="DinB/YfiT-like putative metalloenzymes"/>
    <property type="match status" value="1"/>
</dbReference>
<dbReference type="Gene3D" id="1.20.120.450">
    <property type="entry name" value="dinb family like domain"/>
    <property type="match status" value="1"/>
</dbReference>
<evidence type="ECO:0000313" key="3">
    <source>
        <dbReference type="Proteomes" id="UP000198507"/>
    </source>
</evidence>
<dbReference type="RefSeq" id="WP_091439993.1">
    <property type="nucleotide sequence ID" value="NZ_FOIE01000002.1"/>
</dbReference>
<dbReference type="InterPro" id="IPR024344">
    <property type="entry name" value="MDMPI_metal-binding"/>
</dbReference>